<dbReference type="PANTHER" id="PTHR35176:SF2">
    <property type="entry name" value="F420H(2)-DEPENDENT REDUCTASE RV1155"/>
    <property type="match status" value="1"/>
</dbReference>
<dbReference type="GO" id="GO:0005829">
    <property type="term" value="C:cytosol"/>
    <property type="evidence" value="ECO:0007669"/>
    <property type="project" value="TreeGrafter"/>
</dbReference>
<dbReference type="OrthoDB" id="1094370at2"/>
<dbReference type="PANTHER" id="PTHR35176">
    <property type="entry name" value="HEME OXYGENASE HI_0854-RELATED"/>
    <property type="match status" value="1"/>
</dbReference>
<keyword evidence="4" id="KW-1185">Reference proteome</keyword>
<dbReference type="InterPro" id="IPR011576">
    <property type="entry name" value="Pyridox_Oxase_N"/>
</dbReference>
<proteinExistence type="predicted"/>
<evidence type="ECO:0000313" key="4">
    <source>
        <dbReference type="Proteomes" id="UP000324965"/>
    </source>
</evidence>
<organism evidence="3 4">
    <name type="scientific">Streptomyces apricus</name>
    <dbReference type="NCBI Taxonomy" id="1828112"/>
    <lineage>
        <taxon>Bacteria</taxon>
        <taxon>Bacillati</taxon>
        <taxon>Actinomycetota</taxon>
        <taxon>Actinomycetes</taxon>
        <taxon>Kitasatosporales</taxon>
        <taxon>Streptomycetaceae</taxon>
        <taxon>Streptomyces</taxon>
    </lineage>
</organism>
<gene>
    <name evidence="3" type="ORF">FGF04_39485</name>
</gene>
<dbReference type="InterPro" id="IPR019920">
    <property type="entry name" value="F420-binding_dom_put"/>
</dbReference>
<evidence type="ECO:0000313" key="3">
    <source>
        <dbReference type="EMBL" id="KAA0909429.1"/>
    </source>
</evidence>
<reference evidence="3 4" key="1">
    <citation type="submission" date="2019-05" db="EMBL/GenBank/DDBJ databases">
        <authorList>
            <person name="Hariharan J."/>
            <person name="Choudoir M.J."/>
            <person name="Diebold P."/>
            <person name="Panke-Buisse K."/>
            <person name="Buckley D.H."/>
        </authorList>
    </citation>
    <scope>NUCLEOTIDE SEQUENCE [LARGE SCALE GENOMIC DNA]</scope>
    <source>
        <strain evidence="3 4">SUN51</strain>
    </source>
</reference>
<evidence type="ECO:0000259" key="2">
    <source>
        <dbReference type="Pfam" id="PF01243"/>
    </source>
</evidence>
<dbReference type="InterPro" id="IPR012349">
    <property type="entry name" value="Split_barrel_FMN-bd"/>
</dbReference>
<dbReference type="NCBIfam" id="TIGR03618">
    <property type="entry name" value="Rv1155_F420"/>
    <property type="match status" value="1"/>
</dbReference>
<sequence length="150" mass="17137">MTDDTSQEALQDTLLQLLSEYDGGVLTTLKRDGRPQLSNVNHAYYPAERIVRVSLTDGRAKTRNLRRDPRASYHVTSADRWAYIVVEGVADLSPVARDPGDETVEELIRLYRDVQGEHPDWDDYRAAMVRDGRLVLRLRVERAYGIPLAR</sequence>
<comment type="caution">
    <text evidence="3">The sequence shown here is derived from an EMBL/GenBank/DDBJ whole genome shotgun (WGS) entry which is preliminary data.</text>
</comment>
<dbReference type="EMBL" id="VDFC01000246">
    <property type="protein sequence ID" value="KAA0909429.1"/>
    <property type="molecule type" value="Genomic_DNA"/>
</dbReference>
<dbReference type="Gene3D" id="2.30.110.10">
    <property type="entry name" value="Electron Transport, Fmn-binding Protein, Chain A"/>
    <property type="match status" value="1"/>
</dbReference>
<dbReference type="Proteomes" id="UP000324965">
    <property type="component" value="Unassembled WGS sequence"/>
</dbReference>
<dbReference type="Pfam" id="PF01243">
    <property type="entry name" value="PNPOx_N"/>
    <property type="match status" value="1"/>
</dbReference>
<evidence type="ECO:0000256" key="1">
    <source>
        <dbReference type="ARBA" id="ARBA00023002"/>
    </source>
</evidence>
<feature type="domain" description="Pyridoxamine 5'-phosphate oxidase N-terminal" evidence="2">
    <location>
        <begin position="12"/>
        <end position="144"/>
    </location>
</feature>
<dbReference type="GO" id="GO:0016627">
    <property type="term" value="F:oxidoreductase activity, acting on the CH-CH group of donors"/>
    <property type="evidence" value="ECO:0007669"/>
    <property type="project" value="TreeGrafter"/>
</dbReference>
<dbReference type="RefSeq" id="WP_149516203.1">
    <property type="nucleotide sequence ID" value="NZ_VDFC01000246.1"/>
</dbReference>
<dbReference type="GO" id="GO:0070967">
    <property type="term" value="F:coenzyme F420 binding"/>
    <property type="evidence" value="ECO:0007669"/>
    <property type="project" value="TreeGrafter"/>
</dbReference>
<name>A0A5A9YX91_9ACTN</name>
<dbReference type="InterPro" id="IPR052019">
    <property type="entry name" value="F420H2_bilvrd_red/Heme_oxyg"/>
</dbReference>
<accession>A0A5A9YX91</accession>
<keyword evidence="1" id="KW-0560">Oxidoreductase</keyword>
<dbReference type="AlphaFoldDB" id="A0A5A9YX91"/>
<dbReference type="SUPFAM" id="SSF50475">
    <property type="entry name" value="FMN-binding split barrel"/>
    <property type="match status" value="1"/>
</dbReference>
<protein>
    <submittedName>
        <fullName evidence="3">PPOX class F420-dependent oxidoreductase</fullName>
    </submittedName>
</protein>